<dbReference type="Pfam" id="PF02368">
    <property type="entry name" value="Big_2"/>
    <property type="match status" value="1"/>
</dbReference>
<gene>
    <name evidence="2" type="ORF">ACFSUS_23150</name>
</gene>
<reference evidence="3" key="1">
    <citation type="journal article" date="2019" name="Int. J. Syst. Evol. Microbiol.">
        <title>The Global Catalogue of Microorganisms (GCM) 10K type strain sequencing project: providing services to taxonomists for standard genome sequencing and annotation.</title>
        <authorList>
            <consortium name="The Broad Institute Genomics Platform"/>
            <consortium name="The Broad Institute Genome Sequencing Center for Infectious Disease"/>
            <person name="Wu L."/>
            <person name="Ma J."/>
        </authorList>
    </citation>
    <scope>NUCLEOTIDE SEQUENCE [LARGE SCALE GENOMIC DNA]</scope>
    <source>
        <strain evidence="3">KCTC 42805</strain>
    </source>
</reference>
<accession>A0ABW5MAJ3</accession>
<sequence>MQQCKSDSAVDKEVIIFQSSTPEVPAIDGSLPGYIYVTQNQYIIKVGNSVKVPVKLVDSQGGAVAQPVFSWVSSQPTIAKVAADGTITGMSEGSTMLEVTDGKHGTNQVLVTVVKPSEVVSVKPVNASFDRPILLVPVGGTQKLDYSLTNASGQIVSGNADFFANAANRDLSVANGTVSVNKAGVFTVAARVTSDTLSGAVTIIAYNPPATSGSCDTSFKVTSVAMQNCPRKMLPGSVSAPLKVNVIRMRSCYTSLNNIVRITQETPTQLKVGLATVASGISNGQIRAMKPGFTSISAQVGSVSSDPLYLDVLVDIGGKWAFSGKDGKVGVVEFPKKNPAVEYYNPQDAASGARNEARNYNLSGSSCLREASGQAFCQGGAGAQLLRSYPGKLYGQAGSGPEWRGPGALLGTGEAVGSLELCAGSGTLLFQDENVLATSAYTLTKNSDASCTVNETITCDQGCYNAACQKSAWLTGGSSKRWINYDSFTDVDGSINTLEEILTFKTDGSVQFDRVKVYRKTGAREAFPTENYKWCLPSCRDKMFFAAFDTQKKCVTEEVNIVVSQNSLTFKINGDEGSTYTPF</sequence>
<proteinExistence type="predicted"/>
<name>A0ABW5MAJ3_9BACT</name>
<comment type="caution">
    <text evidence="2">The sequence shown here is derived from an EMBL/GenBank/DDBJ whole genome shotgun (WGS) entry which is preliminary data.</text>
</comment>
<dbReference type="Gene3D" id="2.60.40.1080">
    <property type="match status" value="1"/>
</dbReference>
<dbReference type="SUPFAM" id="SSF49373">
    <property type="entry name" value="Invasin/intimin cell-adhesion fragments"/>
    <property type="match status" value="1"/>
</dbReference>
<dbReference type="InterPro" id="IPR003343">
    <property type="entry name" value="Big_2"/>
</dbReference>
<keyword evidence="3" id="KW-1185">Reference proteome</keyword>
<protein>
    <submittedName>
        <fullName evidence="2">Ig-like domain-containing protein</fullName>
    </submittedName>
</protein>
<evidence type="ECO:0000313" key="2">
    <source>
        <dbReference type="EMBL" id="MFD2573556.1"/>
    </source>
</evidence>
<dbReference type="Proteomes" id="UP001597469">
    <property type="component" value="Unassembled WGS sequence"/>
</dbReference>
<dbReference type="EMBL" id="JBHULN010000019">
    <property type="protein sequence ID" value="MFD2573556.1"/>
    <property type="molecule type" value="Genomic_DNA"/>
</dbReference>
<dbReference type="InterPro" id="IPR008964">
    <property type="entry name" value="Invasin/intimin_cell_adhesion"/>
</dbReference>
<organism evidence="2 3">
    <name type="scientific">Spirosoma soli</name>
    <dbReference type="NCBI Taxonomy" id="1770529"/>
    <lineage>
        <taxon>Bacteria</taxon>
        <taxon>Pseudomonadati</taxon>
        <taxon>Bacteroidota</taxon>
        <taxon>Cytophagia</taxon>
        <taxon>Cytophagales</taxon>
        <taxon>Cytophagaceae</taxon>
        <taxon>Spirosoma</taxon>
    </lineage>
</organism>
<evidence type="ECO:0000313" key="3">
    <source>
        <dbReference type="Proteomes" id="UP001597469"/>
    </source>
</evidence>
<evidence type="ECO:0000259" key="1">
    <source>
        <dbReference type="Pfam" id="PF02368"/>
    </source>
</evidence>
<feature type="domain" description="BIG2" evidence="1">
    <location>
        <begin position="36"/>
        <end position="113"/>
    </location>
</feature>